<dbReference type="Gene3D" id="3.90.550.10">
    <property type="entry name" value="Spore Coat Polysaccharide Biosynthesis Protein SpsA, Chain A"/>
    <property type="match status" value="1"/>
</dbReference>
<reference evidence="5 6" key="1">
    <citation type="submission" date="2017-10" db="EMBL/GenBank/DDBJ databases">
        <title>Resolving the taxonomy of Roseburia spp., Eubacterium rectale and Agathobacter spp. through phylogenomic analysis.</title>
        <authorList>
            <person name="Sheridan P.O."/>
            <person name="Walker A.W."/>
            <person name="Duncan S.H."/>
            <person name="Scott K.P."/>
            <person name="Toole P.W.O."/>
            <person name="Luis P."/>
            <person name="Flint H.J."/>
        </authorList>
    </citation>
    <scope>NUCLEOTIDE SEQUENCE [LARGE SCALE GENOMIC DNA]</scope>
    <source>
        <strain evidence="5 6">JK626</strain>
    </source>
</reference>
<dbReference type="InterPro" id="IPR029044">
    <property type="entry name" value="Nucleotide-diphossugar_trans"/>
</dbReference>
<dbReference type="RefSeq" id="WP_099392323.1">
    <property type="nucleotide sequence ID" value="NZ_PDYF01000025.1"/>
</dbReference>
<dbReference type="Pfam" id="PF00535">
    <property type="entry name" value="Glycos_transf_2"/>
    <property type="match status" value="1"/>
</dbReference>
<evidence type="ECO:0000313" key="6">
    <source>
        <dbReference type="Proteomes" id="UP000225889"/>
    </source>
</evidence>
<organism evidence="5 6">
    <name type="scientific">Pseudobutyrivibrio ruminis</name>
    <dbReference type="NCBI Taxonomy" id="46206"/>
    <lineage>
        <taxon>Bacteria</taxon>
        <taxon>Bacillati</taxon>
        <taxon>Bacillota</taxon>
        <taxon>Clostridia</taxon>
        <taxon>Lachnospirales</taxon>
        <taxon>Lachnospiraceae</taxon>
        <taxon>Pseudobutyrivibrio</taxon>
    </lineage>
</organism>
<dbReference type="PANTHER" id="PTHR43685">
    <property type="entry name" value="GLYCOSYLTRANSFERASE"/>
    <property type="match status" value="1"/>
</dbReference>
<dbReference type="InterPro" id="IPR050834">
    <property type="entry name" value="Glycosyltransf_2"/>
</dbReference>
<proteinExistence type="inferred from homology"/>
<dbReference type="EMBL" id="PDYF01000025">
    <property type="protein sequence ID" value="PHU34372.1"/>
    <property type="molecule type" value="Genomic_DNA"/>
</dbReference>
<keyword evidence="3 5" id="KW-0808">Transferase</keyword>
<feature type="domain" description="Glycosyltransferase 2-like" evidence="4">
    <location>
        <begin position="10"/>
        <end position="168"/>
    </location>
</feature>
<dbReference type="PANTHER" id="PTHR43685:SF5">
    <property type="entry name" value="GLYCOSYLTRANSFERASE EPSE-RELATED"/>
    <property type="match status" value="1"/>
</dbReference>
<protein>
    <submittedName>
        <fullName evidence="5">Glycosyl transferase</fullName>
    </submittedName>
</protein>
<dbReference type="SUPFAM" id="SSF53448">
    <property type="entry name" value="Nucleotide-diphospho-sugar transferases"/>
    <property type="match status" value="1"/>
</dbReference>
<dbReference type="Proteomes" id="UP000225889">
    <property type="component" value="Unassembled WGS sequence"/>
</dbReference>
<reference evidence="5 6" key="2">
    <citation type="submission" date="2017-10" db="EMBL/GenBank/DDBJ databases">
        <authorList>
            <person name="Banno H."/>
            <person name="Chua N.-H."/>
        </authorList>
    </citation>
    <scope>NUCLEOTIDE SEQUENCE [LARGE SCALE GENOMIC DNA]</scope>
    <source>
        <strain evidence="5 6">JK626</strain>
    </source>
</reference>
<keyword evidence="2" id="KW-0328">Glycosyltransferase</keyword>
<accession>A0A2G3DTM2</accession>
<evidence type="ECO:0000256" key="1">
    <source>
        <dbReference type="ARBA" id="ARBA00006739"/>
    </source>
</evidence>
<sequence>MHEINYDKFSVLMSVYINETANNFRECMDSIFSQTVRPNEIVLVYDGPIKEEVDDLVTKYSKEYPDVITIVRNEKNKGLGLALADGVPVCKYDIIARMDTDDISRDDRFEIQLEYLKNHPEIDIVGSHILEFDKNKEDITAARKVPIEHDDIVKYQKKRSAFNHVAVMMKKEAVLKAGNYKDALLMEDDLLWADMIMSGARCANIDDYLVYVRVGDGMIERRGGLAYYKKYKSGRKKILETGFITRREYVETLAVQLIVALIPTPFRAMIFKLCLRQKAN</sequence>
<gene>
    <name evidence="5" type="ORF">CSX01_10275</name>
</gene>
<evidence type="ECO:0000256" key="2">
    <source>
        <dbReference type="ARBA" id="ARBA00022676"/>
    </source>
</evidence>
<evidence type="ECO:0000256" key="3">
    <source>
        <dbReference type="ARBA" id="ARBA00022679"/>
    </source>
</evidence>
<dbReference type="InterPro" id="IPR001173">
    <property type="entry name" value="Glyco_trans_2-like"/>
</dbReference>
<name>A0A2G3DTM2_9FIRM</name>
<comment type="similarity">
    <text evidence="1">Belongs to the glycosyltransferase 2 family.</text>
</comment>
<evidence type="ECO:0000313" key="5">
    <source>
        <dbReference type="EMBL" id="PHU34372.1"/>
    </source>
</evidence>
<evidence type="ECO:0000259" key="4">
    <source>
        <dbReference type="Pfam" id="PF00535"/>
    </source>
</evidence>
<comment type="caution">
    <text evidence="5">The sequence shown here is derived from an EMBL/GenBank/DDBJ whole genome shotgun (WGS) entry which is preliminary data.</text>
</comment>
<dbReference type="GO" id="GO:0016757">
    <property type="term" value="F:glycosyltransferase activity"/>
    <property type="evidence" value="ECO:0007669"/>
    <property type="project" value="UniProtKB-KW"/>
</dbReference>
<dbReference type="AlphaFoldDB" id="A0A2G3DTM2"/>